<keyword evidence="7" id="KW-1185">Reference proteome</keyword>
<dbReference type="GO" id="GO:0005829">
    <property type="term" value="C:cytosol"/>
    <property type="evidence" value="ECO:0007669"/>
    <property type="project" value="TreeGrafter"/>
</dbReference>
<dbReference type="InterPro" id="IPR003692">
    <property type="entry name" value="Hydantoinase_B"/>
</dbReference>
<proteinExistence type="inferred from homology"/>
<feature type="domain" description="Hydantoinase B/oxoprolinase" evidence="3">
    <location>
        <begin position="694"/>
        <end position="1201"/>
    </location>
</feature>
<dbReference type="STRING" id="1348774.AB433_03940"/>
<dbReference type="OrthoDB" id="9759608at2"/>
<dbReference type="InterPro" id="IPR049517">
    <property type="entry name" value="ACX-like_C"/>
</dbReference>
<dbReference type="Proteomes" id="UP000035287">
    <property type="component" value="Chromosome"/>
</dbReference>
<evidence type="ECO:0000259" key="3">
    <source>
        <dbReference type="Pfam" id="PF02538"/>
    </source>
</evidence>
<feature type="domain" description="Hydantoinase A/oxoprolinase" evidence="2">
    <location>
        <begin position="208"/>
        <end position="495"/>
    </location>
</feature>
<dbReference type="KEGG" id="cna:AB433_03940"/>
<feature type="domain" description="Acetophenone carboxylase-like C-terminal" evidence="5">
    <location>
        <begin position="513"/>
        <end position="666"/>
    </location>
</feature>
<dbReference type="Pfam" id="PF01968">
    <property type="entry name" value="Hydantoinase_A"/>
    <property type="match status" value="1"/>
</dbReference>
<dbReference type="EMBL" id="CP011770">
    <property type="protein sequence ID" value="AKM09323.1"/>
    <property type="molecule type" value="Genomic_DNA"/>
</dbReference>
<dbReference type="PATRIC" id="fig|1348774.3.peg.820"/>
<gene>
    <name evidence="6" type="ORF">AB433_03940</name>
</gene>
<sequence>MAETDTGWHFWIDRGGTFTDLVALSPAGELSTKKLLSSHPERYKDAAIQGIRDVLGVAQNEELPSDRIAAVKMGTTVATNALLERQGEHVALVVTEGFRDVLRIGYQNRPRLFDLDIKLPDRLEHRVIEAKERCDVDGNVLIPLDTDHITQQLQAAFDDGCTAAAIVLMHGYRYPEHETQIAQIAKRIGFSQISVSHLVSPLMKIVGRGDTTLVDAYLSPVLSRYVRQVESALGEGVPLAFMQSNGGLVGSANFRGRDAILSGPAGGIVGMVETSRIAGFEKIIGFDMGGTSTDVSHYAGELERSLETVVAGVRLRVPMMTIDTIAAGGGSICRFDGSRLRVGPASAGADPGPACYRRGGPLTITDCNVMLGKLQPDCFPSLFGPNGDQPIDPVVVRERFEALAEEVKVAGLPARTPEELAEGFLAIAVDAMANAIKKISVAQGHDVADYVLACFGGAAGQHACLVADALGIRSVLVHPMAGVLSAFGIGLSDQRLVRQRAVEQELGEATLNDTRAILDELQDECRADVETDGFDLSRATYERRYSVRYAGTDTAMEVPEGTVAEIREAFEAKYHQRFTFTTPKVPLIIESAMVELVVPSLKAEISNDGQTVADAPDRQVASYMAGNPQDARLLPRDAIAIEQALTGPAIIYDSTATIIVEPGWSAVRRANGDLVLTRVAELQSADAQANTALDPVRLEIFNNLFMAIAEQMGQALQNTALSVNIKERLDFSCALFDGSGALIANAPHMPVHLGSMGDSVRSVRDKAMATVGLRKGDVYVVNNPYNGGTHLPDLTVVMPVFDEKGDCSFYVAARGHHADIGGKTPGSMPPDSHTLEEEGILLDSFLLVENGRLRETEFRAALADGRYPARDPDRNVGDIRAQVAACARGAAEINKMCAHFGLDVVLAYMRHVQDNAAEAVRRVLDRLPDGAFTYKLDDGSHISVAISIDRVKRRAVIDFTGSSEQQPTNFNAPPAICRAAVLYVLRTLIDEDIPMNDGCLQPVNIVIPDGSILHPHHAAAVVAGNVETSQVITDTLYGATGAMAAAQGTMNNFTFGDETRQYYETICGGAGAGPDFDGSSAVHTHMTNSRITDPEVLEWRFPVLLEAFEIRRGSGGKGKHSGGDGVHRRIRFLKDMTATILSNRRVVPPFGLKGGSPGQPGRNRVIRADGTVEDIASTESTEMTPGDVFVIDTPGGGGYGPT</sequence>
<feature type="domain" description="Hydantoinase/oxoprolinase N-terminal" evidence="4">
    <location>
        <begin position="9"/>
        <end position="188"/>
    </location>
</feature>
<dbReference type="PANTHER" id="PTHR11365:SF23">
    <property type="entry name" value="HYPOTHETICAL 5-OXOPROLINASE (EUROFUNG)-RELATED"/>
    <property type="match status" value="1"/>
</dbReference>
<dbReference type="InterPro" id="IPR045079">
    <property type="entry name" value="Oxoprolinase-like"/>
</dbReference>
<evidence type="ECO:0000256" key="1">
    <source>
        <dbReference type="ARBA" id="ARBA00010403"/>
    </source>
</evidence>
<dbReference type="GO" id="GO:0017168">
    <property type="term" value="F:5-oxoprolinase (ATP-hydrolyzing) activity"/>
    <property type="evidence" value="ECO:0007669"/>
    <property type="project" value="TreeGrafter"/>
</dbReference>
<dbReference type="InterPro" id="IPR008040">
    <property type="entry name" value="Hydant_A_N"/>
</dbReference>
<dbReference type="Pfam" id="PF05378">
    <property type="entry name" value="Hydant_A_N"/>
    <property type="match status" value="1"/>
</dbReference>
<evidence type="ECO:0000313" key="7">
    <source>
        <dbReference type="Proteomes" id="UP000035287"/>
    </source>
</evidence>
<protein>
    <submittedName>
        <fullName evidence="6">5-oxoprolinase</fullName>
    </submittedName>
</protein>
<dbReference type="Pfam" id="PF02538">
    <property type="entry name" value="Hydantoinase_B"/>
    <property type="match status" value="1"/>
</dbReference>
<dbReference type="AlphaFoldDB" id="A0A0G3XG00"/>
<evidence type="ECO:0000313" key="6">
    <source>
        <dbReference type="EMBL" id="AKM09323.1"/>
    </source>
</evidence>
<dbReference type="PANTHER" id="PTHR11365">
    <property type="entry name" value="5-OXOPROLINASE RELATED"/>
    <property type="match status" value="1"/>
</dbReference>
<name>A0A0G3XG00_9SPHN</name>
<dbReference type="Pfam" id="PF19278">
    <property type="entry name" value="Hydant_A_C"/>
    <property type="match status" value="1"/>
</dbReference>
<reference evidence="6 7" key="1">
    <citation type="submission" date="2015-06" db="EMBL/GenBank/DDBJ databases">
        <authorList>
            <person name="Zeng Y."/>
            <person name="Huang Y."/>
        </authorList>
    </citation>
    <scope>NUCLEOTIDE SEQUENCE [LARGE SCALE GENOMIC DNA]</scope>
    <source>
        <strain evidence="6 7">PQ-2</strain>
    </source>
</reference>
<evidence type="ECO:0000259" key="4">
    <source>
        <dbReference type="Pfam" id="PF05378"/>
    </source>
</evidence>
<evidence type="ECO:0000259" key="5">
    <source>
        <dbReference type="Pfam" id="PF19278"/>
    </source>
</evidence>
<organism evidence="6 7">
    <name type="scientific">Croceicoccus naphthovorans</name>
    <dbReference type="NCBI Taxonomy" id="1348774"/>
    <lineage>
        <taxon>Bacteria</taxon>
        <taxon>Pseudomonadati</taxon>
        <taxon>Pseudomonadota</taxon>
        <taxon>Alphaproteobacteria</taxon>
        <taxon>Sphingomonadales</taxon>
        <taxon>Erythrobacteraceae</taxon>
        <taxon>Croceicoccus</taxon>
    </lineage>
</organism>
<dbReference type="RefSeq" id="WP_047820013.1">
    <property type="nucleotide sequence ID" value="NZ_CP011770.1"/>
</dbReference>
<evidence type="ECO:0000259" key="2">
    <source>
        <dbReference type="Pfam" id="PF01968"/>
    </source>
</evidence>
<dbReference type="InterPro" id="IPR002821">
    <property type="entry name" value="Hydantoinase_A"/>
</dbReference>
<accession>A0A0G3XG00</accession>
<comment type="similarity">
    <text evidence="1">Belongs to the oxoprolinase family.</text>
</comment>
<dbReference type="GO" id="GO:0006749">
    <property type="term" value="P:glutathione metabolic process"/>
    <property type="evidence" value="ECO:0007669"/>
    <property type="project" value="TreeGrafter"/>
</dbReference>